<feature type="transmembrane region" description="Helical" evidence="7">
    <location>
        <begin position="395"/>
        <end position="415"/>
    </location>
</feature>
<dbReference type="InterPro" id="IPR011701">
    <property type="entry name" value="MFS"/>
</dbReference>
<evidence type="ECO:0000313" key="10">
    <source>
        <dbReference type="Proteomes" id="UP000011669"/>
    </source>
</evidence>
<keyword evidence="3" id="KW-1003">Cell membrane</keyword>
<dbReference type="Pfam" id="PF07690">
    <property type="entry name" value="MFS_1"/>
    <property type="match status" value="1"/>
</dbReference>
<evidence type="ECO:0000256" key="3">
    <source>
        <dbReference type="ARBA" id="ARBA00022475"/>
    </source>
</evidence>
<keyword evidence="4 7" id="KW-0812">Transmembrane</keyword>
<dbReference type="InParanoid" id="M0MNF4"/>
<dbReference type="CDD" id="cd17474">
    <property type="entry name" value="MFS_YfmO_like"/>
    <property type="match status" value="1"/>
</dbReference>
<name>M0MNF4_9EURY</name>
<dbReference type="InterPro" id="IPR005829">
    <property type="entry name" value="Sugar_transporter_CS"/>
</dbReference>
<accession>M0MNF4</accession>
<evidence type="ECO:0000313" key="9">
    <source>
        <dbReference type="EMBL" id="EMA46274.1"/>
    </source>
</evidence>
<protein>
    <submittedName>
        <fullName evidence="9">Multidrug ABC transporter</fullName>
    </submittedName>
</protein>
<evidence type="ECO:0000259" key="8">
    <source>
        <dbReference type="PROSITE" id="PS50850"/>
    </source>
</evidence>
<feature type="transmembrane region" description="Helical" evidence="7">
    <location>
        <begin position="241"/>
        <end position="264"/>
    </location>
</feature>
<organism evidence="9 10">
    <name type="scientific">Halococcus saccharolyticus DSM 5350</name>
    <dbReference type="NCBI Taxonomy" id="1227455"/>
    <lineage>
        <taxon>Archaea</taxon>
        <taxon>Methanobacteriati</taxon>
        <taxon>Methanobacteriota</taxon>
        <taxon>Stenosarchaea group</taxon>
        <taxon>Halobacteria</taxon>
        <taxon>Halobacteriales</taxon>
        <taxon>Halococcaceae</taxon>
        <taxon>Halococcus</taxon>
    </lineage>
</organism>
<reference evidence="9 10" key="1">
    <citation type="journal article" date="2014" name="PLoS Genet.">
        <title>Phylogenetically driven sequencing of extremely halophilic archaea reveals strategies for static and dynamic osmo-response.</title>
        <authorList>
            <person name="Becker E.A."/>
            <person name="Seitzer P.M."/>
            <person name="Tritt A."/>
            <person name="Larsen D."/>
            <person name="Krusor M."/>
            <person name="Yao A.I."/>
            <person name="Wu D."/>
            <person name="Madern D."/>
            <person name="Eisen J.A."/>
            <person name="Darling A.E."/>
            <person name="Facciotti M.T."/>
        </authorList>
    </citation>
    <scope>NUCLEOTIDE SEQUENCE [LARGE SCALE GENOMIC DNA]</scope>
    <source>
        <strain evidence="9 10">DSM 5350</strain>
    </source>
</reference>
<feature type="transmembrane region" description="Helical" evidence="7">
    <location>
        <begin position="129"/>
        <end position="151"/>
    </location>
</feature>
<feature type="transmembrane region" description="Helical" evidence="7">
    <location>
        <begin position="40"/>
        <end position="64"/>
    </location>
</feature>
<feature type="transmembrane region" description="Helical" evidence="7">
    <location>
        <begin position="76"/>
        <end position="97"/>
    </location>
</feature>
<dbReference type="GO" id="GO:0022857">
    <property type="term" value="F:transmembrane transporter activity"/>
    <property type="evidence" value="ECO:0007669"/>
    <property type="project" value="InterPro"/>
</dbReference>
<dbReference type="PROSITE" id="PS00216">
    <property type="entry name" value="SUGAR_TRANSPORT_1"/>
    <property type="match status" value="1"/>
</dbReference>
<comment type="caution">
    <text evidence="9">The sequence shown here is derived from an EMBL/GenBank/DDBJ whole genome shotgun (WGS) entry which is preliminary data.</text>
</comment>
<dbReference type="PANTHER" id="PTHR23517">
    <property type="entry name" value="RESISTANCE PROTEIN MDTM, PUTATIVE-RELATED-RELATED"/>
    <property type="match status" value="1"/>
</dbReference>
<evidence type="ECO:0000256" key="1">
    <source>
        <dbReference type="ARBA" id="ARBA00004651"/>
    </source>
</evidence>
<dbReference type="STRING" id="1227455.C449_04555"/>
<dbReference type="InterPro" id="IPR050171">
    <property type="entry name" value="MFS_Transporters"/>
</dbReference>
<dbReference type="Gene3D" id="1.20.1250.20">
    <property type="entry name" value="MFS general substrate transporter like domains"/>
    <property type="match status" value="1"/>
</dbReference>
<dbReference type="InterPro" id="IPR020846">
    <property type="entry name" value="MFS_dom"/>
</dbReference>
<dbReference type="PATRIC" id="fig|1227455.4.peg.927"/>
<evidence type="ECO:0000256" key="5">
    <source>
        <dbReference type="ARBA" id="ARBA00022989"/>
    </source>
</evidence>
<dbReference type="PRINTS" id="PR01035">
    <property type="entry name" value="TCRTETA"/>
</dbReference>
<feature type="domain" description="Major facilitator superfamily (MFS) profile" evidence="8">
    <location>
        <begin position="39"/>
        <end position="416"/>
    </location>
</feature>
<dbReference type="GO" id="GO:0005886">
    <property type="term" value="C:plasma membrane"/>
    <property type="evidence" value="ECO:0007669"/>
    <property type="project" value="UniProtKB-SubCell"/>
</dbReference>
<evidence type="ECO:0000256" key="2">
    <source>
        <dbReference type="ARBA" id="ARBA00022448"/>
    </source>
</evidence>
<evidence type="ECO:0000256" key="7">
    <source>
        <dbReference type="SAM" id="Phobius"/>
    </source>
</evidence>
<dbReference type="InterPro" id="IPR036259">
    <property type="entry name" value="MFS_trans_sf"/>
</dbReference>
<feature type="transmembrane region" description="Helical" evidence="7">
    <location>
        <begin position="270"/>
        <end position="289"/>
    </location>
</feature>
<keyword evidence="5 7" id="KW-1133">Transmembrane helix</keyword>
<keyword evidence="10" id="KW-1185">Reference proteome</keyword>
<feature type="transmembrane region" description="Helical" evidence="7">
    <location>
        <begin position="163"/>
        <end position="185"/>
    </location>
</feature>
<dbReference type="SUPFAM" id="SSF103473">
    <property type="entry name" value="MFS general substrate transporter"/>
    <property type="match status" value="1"/>
</dbReference>
<dbReference type="InterPro" id="IPR001958">
    <property type="entry name" value="Tet-R_TetA/multi-R_MdtG-like"/>
</dbReference>
<comment type="subcellular location">
    <subcellularLocation>
        <location evidence="1">Cell membrane</location>
        <topology evidence="1">Multi-pass membrane protein</topology>
    </subcellularLocation>
</comment>
<keyword evidence="6 7" id="KW-0472">Membrane</keyword>
<feature type="transmembrane region" description="Helical" evidence="7">
    <location>
        <begin position="310"/>
        <end position="338"/>
    </location>
</feature>
<feature type="transmembrane region" description="Helical" evidence="7">
    <location>
        <begin position="191"/>
        <end position="211"/>
    </location>
</feature>
<keyword evidence="2" id="KW-0813">Transport</keyword>
<sequence>MRIVEADRSVVDRGVRSRGLMSGETVHSTRFESPWRSPSVLVIFASTLITVMGVSLISPALPAIQAAWGITAADASLLVSAYTLPGVVFTPFVGLLADRVGRKWLLVPALLGFGIAGGAIVLIDSFRAILGLRVLQGVAGSAVTSLTVTLIGDLFSGELRNTLIGLNAAILAIGAAGYPLLGGVLATISSAAPFACFALGIVVGLVGIGALDEPTLDRRRTGLGYVVDAVKAVPGRKVLSLYVAIFGIFVILYGAQLTAVPFVLDDRYGFSSGIIGLLLALPAVTMGLTSSQTGRLLRHVSSAQLIPLGFVVYGLGLAAIALANSVVAIAGALFLFGIGQAFAEPVTDTALNAVTPDEFRGGIMSLRTSIIRAGTTVGPPVFVGLGTAVGYTETLLGAGIVAFCLGIVAVTATRWG</sequence>
<feature type="transmembrane region" description="Helical" evidence="7">
    <location>
        <begin position="104"/>
        <end position="123"/>
    </location>
</feature>
<dbReference type="EMBL" id="AOMD01000014">
    <property type="protein sequence ID" value="EMA46274.1"/>
    <property type="molecule type" value="Genomic_DNA"/>
</dbReference>
<dbReference type="AlphaFoldDB" id="M0MNF4"/>
<gene>
    <name evidence="9" type="ORF">C449_04555</name>
</gene>
<evidence type="ECO:0000256" key="6">
    <source>
        <dbReference type="ARBA" id="ARBA00023136"/>
    </source>
</evidence>
<dbReference type="FunCoup" id="M0MNF4">
    <property type="interactions" value="66"/>
</dbReference>
<dbReference type="PROSITE" id="PS50850">
    <property type="entry name" value="MFS"/>
    <property type="match status" value="1"/>
</dbReference>
<evidence type="ECO:0000256" key="4">
    <source>
        <dbReference type="ARBA" id="ARBA00022692"/>
    </source>
</evidence>
<dbReference type="Proteomes" id="UP000011669">
    <property type="component" value="Unassembled WGS sequence"/>
</dbReference>
<proteinExistence type="predicted"/>